<gene>
    <name evidence="3" type="ORF">WJX74_010319</name>
</gene>
<feature type="domain" description="AAA+ ATPase" evidence="2">
    <location>
        <begin position="795"/>
        <end position="939"/>
    </location>
</feature>
<dbReference type="GO" id="GO:0005524">
    <property type="term" value="F:ATP binding"/>
    <property type="evidence" value="ECO:0007669"/>
    <property type="project" value="InterPro"/>
</dbReference>
<keyword evidence="4" id="KW-1185">Reference proteome</keyword>
<feature type="compositionally biased region" description="Basic and acidic residues" evidence="1">
    <location>
        <begin position="575"/>
        <end position="590"/>
    </location>
</feature>
<sequence>MGILDRLRGGGASNRQEAAPSTSGREPSEVLGSDDTHLPAEAPDLYGGIPDVSNIPPGSALGSLPSSPSSSQRLYNPYEGLDSALDRRLNKGTYSLPDQPEFLFDEEATVHRRNWSENITYYTGTGYLGGAILGGSQGLMQAVRSKPEAGLPDTARLRVNRFLNMTGRSGRTAGNALGVLGLFFAGFESFGLSYCSDGRIPDSANSVGAAFATGALFRATRGPRAAAIAGLVGAAAGAALVGARDTFVKGLTYDVLWRESMLEILDQLEAETPEDTSLAPKEISEWASIYIKYVRVLGKLETVYDQMVHPQKRQDVKQALEACIGRTVAVRHWLVKLNGGQDFINLDETLVDLKLGPEVLEVPVPRIFREDRAKEMQQREEVHEQLAAKVGEGMVEVEEQGVEEDTGNVLDPADIVQEQAAGQAAATATPPVKRRPPEDRRAIRLGAPLTQEEAALRIQRIARGMIARRQVAQEAEAEEVFIGMRLACRGLEAGIHRLYCVIQREGARASRPSTWINKWYLDGRDPETGEYPTFPPAEVGGSKVILKPPAEPVDAPAEAPPPEKPAKGGKAAPPGKKEPAKKPDAKDAKGKGGKAAPAPPEPPKEDAKVGTAFIDTLEDVVRVYVDKWQDRDEVANLAQRHDVELLKDELRPLVFEGVRQQVDDDMRIVLQNLKDMMEAERIARTGKKAKEKKGGKGGGAKKKAGKKEAGGKARKDPTADRSIESLYEQLVVSGIAGPSPARHMADYVGAFAFLGTMLAKAKNARNPSLPQIRQAITEFALLPLGSQYAWDRVPLTRSILFYGAPGTGKTMLAHAVAHCAGACFLDISPRRLDGKFPGKDIGMAMHIVFKVARSLAPAVIYIDEVEKVFVMDKKKAKEFGGSEPFNRMKKDLIKEVAALDAADRVIVIGSSSEPQTCVVKDEVVFKSLFNKFFYLPLPDYASRQMIWPALIERHGGSLRHTFGLSTLAHVSDGYSTGAFDQVVKTLLTDERKAALASEPLQVQEVLQGLSKMRPPSQDSIDALDAWCQKLLEPPKPKEEEENAKDKKGKDSKDKKKPTKK</sequence>
<dbReference type="GO" id="GO:0016887">
    <property type="term" value="F:ATP hydrolysis activity"/>
    <property type="evidence" value="ECO:0007669"/>
    <property type="project" value="InterPro"/>
</dbReference>
<name>A0AAW1QLP6_9CHLO</name>
<comment type="caution">
    <text evidence="3">The sequence shown here is derived from an EMBL/GenBank/DDBJ whole genome shotgun (WGS) entry which is preliminary data.</text>
</comment>
<dbReference type="AlphaFoldDB" id="A0AAW1QLP6"/>
<dbReference type="SMART" id="SM00382">
    <property type="entry name" value="AAA"/>
    <property type="match status" value="1"/>
</dbReference>
<organism evidence="3 4">
    <name type="scientific">Apatococcus lobatus</name>
    <dbReference type="NCBI Taxonomy" id="904363"/>
    <lineage>
        <taxon>Eukaryota</taxon>
        <taxon>Viridiplantae</taxon>
        <taxon>Chlorophyta</taxon>
        <taxon>core chlorophytes</taxon>
        <taxon>Trebouxiophyceae</taxon>
        <taxon>Chlorellales</taxon>
        <taxon>Chlorellaceae</taxon>
        <taxon>Apatococcus</taxon>
    </lineage>
</organism>
<dbReference type="Pfam" id="PF02466">
    <property type="entry name" value="Tim17"/>
    <property type="match status" value="1"/>
</dbReference>
<dbReference type="EMBL" id="JALJOS010000034">
    <property type="protein sequence ID" value="KAK9822137.1"/>
    <property type="molecule type" value="Genomic_DNA"/>
</dbReference>
<dbReference type="Proteomes" id="UP001438707">
    <property type="component" value="Unassembled WGS sequence"/>
</dbReference>
<proteinExistence type="predicted"/>
<dbReference type="Gene3D" id="1.10.8.60">
    <property type="match status" value="1"/>
</dbReference>
<evidence type="ECO:0000256" key="1">
    <source>
        <dbReference type="SAM" id="MobiDB-lite"/>
    </source>
</evidence>
<dbReference type="SUPFAM" id="SSF52540">
    <property type="entry name" value="P-loop containing nucleoside triphosphate hydrolases"/>
    <property type="match status" value="1"/>
</dbReference>
<dbReference type="PANTHER" id="PTHR14690">
    <property type="entry name" value="IQ MOTIF CONTAINING WITH AAA DOMAIN 1"/>
    <property type="match status" value="1"/>
</dbReference>
<dbReference type="InterPro" id="IPR003593">
    <property type="entry name" value="AAA+_ATPase"/>
</dbReference>
<evidence type="ECO:0000313" key="4">
    <source>
        <dbReference type="Proteomes" id="UP001438707"/>
    </source>
</evidence>
<dbReference type="InterPro" id="IPR003959">
    <property type="entry name" value="ATPase_AAA_core"/>
</dbReference>
<protein>
    <recommendedName>
        <fullName evidence="2">AAA+ ATPase domain-containing protein</fullName>
    </recommendedName>
</protein>
<feature type="compositionally biased region" description="Basic and acidic residues" evidence="1">
    <location>
        <begin position="1032"/>
        <end position="1053"/>
    </location>
</feature>
<feature type="compositionally biased region" description="Polar residues" evidence="1">
    <location>
        <begin position="13"/>
        <end position="25"/>
    </location>
</feature>
<reference evidence="3 4" key="1">
    <citation type="journal article" date="2024" name="Nat. Commun.">
        <title>Phylogenomics reveals the evolutionary origins of lichenization in chlorophyte algae.</title>
        <authorList>
            <person name="Puginier C."/>
            <person name="Libourel C."/>
            <person name="Otte J."/>
            <person name="Skaloud P."/>
            <person name="Haon M."/>
            <person name="Grisel S."/>
            <person name="Petersen M."/>
            <person name="Berrin J.G."/>
            <person name="Delaux P.M."/>
            <person name="Dal Grande F."/>
            <person name="Keller J."/>
        </authorList>
    </citation>
    <scope>NUCLEOTIDE SEQUENCE [LARGE SCALE GENOMIC DNA]</scope>
    <source>
        <strain evidence="3 4">SAG 2145</strain>
    </source>
</reference>
<feature type="region of interest" description="Disordered" evidence="1">
    <location>
        <begin position="1"/>
        <end position="77"/>
    </location>
</feature>
<accession>A0AAW1QLP6</accession>
<feature type="region of interest" description="Disordered" evidence="1">
    <location>
        <begin position="1031"/>
        <end position="1060"/>
    </location>
</feature>
<dbReference type="PROSITE" id="PS50096">
    <property type="entry name" value="IQ"/>
    <property type="match status" value="1"/>
</dbReference>
<feature type="compositionally biased region" description="Basic residues" evidence="1">
    <location>
        <begin position="684"/>
        <end position="705"/>
    </location>
</feature>
<feature type="compositionally biased region" description="Basic and acidic residues" evidence="1">
    <location>
        <begin position="706"/>
        <end position="719"/>
    </location>
</feature>
<feature type="region of interest" description="Disordered" evidence="1">
    <location>
        <begin position="683"/>
        <end position="719"/>
    </location>
</feature>
<evidence type="ECO:0000259" key="2">
    <source>
        <dbReference type="SMART" id="SM00382"/>
    </source>
</evidence>
<feature type="compositionally biased region" description="Low complexity" evidence="1">
    <location>
        <begin position="56"/>
        <end position="71"/>
    </location>
</feature>
<evidence type="ECO:0000313" key="3">
    <source>
        <dbReference type="EMBL" id="KAK9822137.1"/>
    </source>
</evidence>
<feature type="region of interest" description="Disordered" evidence="1">
    <location>
        <begin position="530"/>
        <end position="607"/>
    </location>
</feature>
<dbReference type="PANTHER" id="PTHR14690:SF0">
    <property type="entry name" value="IQ MOTIF CONTAINING WITH AAA DOMAIN 1"/>
    <property type="match status" value="1"/>
</dbReference>
<dbReference type="InterPro" id="IPR027417">
    <property type="entry name" value="P-loop_NTPase"/>
</dbReference>
<dbReference type="Gene3D" id="3.40.50.300">
    <property type="entry name" value="P-loop containing nucleotide triphosphate hydrolases"/>
    <property type="match status" value="1"/>
</dbReference>
<dbReference type="InterPro" id="IPR052267">
    <property type="entry name" value="N-DRC_Component"/>
</dbReference>
<dbReference type="Pfam" id="PF00004">
    <property type="entry name" value="AAA"/>
    <property type="match status" value="1"/>
</dbReference>